<evidence type="ECO:0000256" key="2">
    <source>
        <dbReference type="SAM" id="Phobius"/>
    </source>
</evidence>
<gene>
    <name evidence="3" type="ORF">NA56DRAFT_703783</name>
</gene>
<proteinExistence type="predicted"/>
<feature type="transmembrane region" description="Helical" evidence="2">
    <location>
        <begin position="156"/>
        <end position="181"/>
    </location>
</feature>
<keyword evidence="2" id="KW-1133">Transmembrane helix</keyword>
<feature type="transmembrane region" description="Helical" evidence="2">
    <location>
        <begin position="221"/>
        <end position="242"/>
    </location>
</feature>
<name>A0A2J6Q491_9HELO</name>
<evidence type="ECO:0000313" key="4">
    <source>
        <dbReference type="Proteomes" id="UP000235672"/>
    </source>
</evidence>
<feature type="transmembrane region" description="Helical" evidence="2">
    <location>
        <begin position="248"/>
        <end position="269"/>
    </location>
</feature>
<reference evidence="3 4" key="1">
    <citation type="submission" date="2016-05" db="EMBL/GenBank/DDBJ databases">
        <title>A degradative enzymes factory behind the ericoid mycorrhizal symbiosis.</title>
        <authorList>
            <consortium name="DOE Joint Genome Institute"/>
            <person name="Martino E."/>
            <person name="Morin E."/>
            <person name="Grelet G."/>
            <person name="Kuo A."/>
            <person name="Kohler A."/>
            <person name="Daghino S."/>
            <person name="Barry K."/>
            <person name="Choi C."/>
            <person name="Cichocki N."/>
            <person name="Clum A."/>
            <person name="Copeland A."/>
            <person name="Hainaut M."/>
            <person name="Haridas S."/>
            <person name="Labutti K."/>
            <person name="Lindquist E."/>
            <person name="Lipzen A."/>
            <person name="Khouja H.-R."/>
            <person name="Murat C."/>
            <person name="Ohm R."/>
            <person name="Olson A."/>
            <person name="Spatafora J."/>
            <person name="Veneault-Fourrey C."/>
            <person name="Henrissat B."/>
            <person name="Grigoriev I."/>
            <person name="Martin F."/>
            <person name="Perotto S."/>
        </authorList>
    </citation>
    <scope>NUCLEOTIDE SEQUENCE [LARGE SCALE GENOMIC DNA]</scope>
    <source>
        <strain evidence="3 4">UAMH 7357</strain>
    </source>
</reference>
<feature type="transmembrane region" description="Helical" evidence="2">
    <location>
        <begin position="58"/>
        <end position="77"/>
    </location>
</feature>
<evidence type="ECO:0000313" key="3">
    <source>
        <dbReference type="EMBL" id="PMD21105.1"/>
    </source>
</evidence>
<feature type="transmembrane region" description="Helical" evidence="2">
    <location>
        <begin position="121"/>
        <end position="144"/>
    </location>
</feature>
<dbReference type="OrthoDB" id="3564994at2759"/>
<feature type="transmembrane region" description="Helical" evidence="2">
    <location>
        <begin position="89"/>
        <end position="109"/>
    </location>
</feature>
<dbReference type="Proteomes" id="UP000235672">
    <property type="component" value="Unassembled WGS sequence"/>
</dbReference>
<feature type="transmembrane region" description="Helical" evidence="2">
    <location>
        <begin position="187"/>
        <end position="209"/>
    </location>
</feature>
<keyword evidence="4" id="KW-1185">Reference proteome</keyword>
<accession>A0A2J6Q491</accession>
<keyword evidence="2" id="KW-0812">Transmembrane</keyword>
<dbReference type="EMBL" id="KZ613482">
    <property type="protein sequence ID" value="PMD21105.1"/>
    <property type="molecule type" value="Genomic_DNA"/>
</dbReference>
<feature type="region of interest" description="Disordered" evidence="1">
    <location>
        <begin position="1"/>
        <end position="26"/>
    </location>
</feature>
<protein>
    <submittedName>
        <fullName evidence="3">Uncharacterized protein</fullName>
    </submittedName>
</protein>
<keyword evidence="2" id="KW-0472">Membrane</keyword>
<organism evidence="3 4">
    <name type="scientific">Hyaloscypha hepaticicola</name>
    <dbReference type="NCBI Taxonomy" id="2082293"/>
    <lineage>
        <taxon>Eukaryota</taxon>
        <taxon>Fungi</taxon>
        <taxon>Dikarya</taxon>
        <taxon>Ascomycota</taxon>
        <taxon>Pezizomycotina</taxon>
        <taxon>Leotiomycetes</taxon>
        <taxon>Helotiales</taxon>
        <taxon>Hyaloscyphaceae</taxon>
        <taxon>Hyaloscypha</taxon>
    </lineage>
</organism>
<dbReference type="AlphaFoldDB" id="A0A2J6Q491"/>
<sequence>MAPAEIEDSASHVARPPAATISSHDGEPIWGSNSMYKKNLQNEAICMRPPLMAAPVAIAVYSLAFLILILYTIDAIVQWRNPRGESWKYFSVQVILIICIFIGEVVLVVCNEKEVKPAILHGLQALSLLLSLIIDAMMSSRLYLGHAPLLDFRRHFPWVFFFMSLAVLALFWLAFAFILRGDHEERSLIFVAVAAITAHCFPACFSLSRLHAGNALMISKVSTFVLGLNLATLPASVAALLLPGVTEVLLGQTVISFISNTLWVSLMIYNFEMKEEGAYNTGSDREQGMQGSEVYLPTTSEGDENKSTNVVDPGLWRTESVDNCVQISGDLELYGQG</sequence>
<evidence type="ECO:0000256" key="1">
    <source>
        <dbReference type="SAM" id="MobiDB-lite"/>
    </source>
</evidence>